<evidence type="ECO:0000256" key="3">
    <source>
        <dbReference type="ARBA" id="ARBA00022722"/>
    </source>
</evidence>
<dbReference type="Gene3D" id="3.10.20.370">
    <property type="match status" value="1"/>
</dbReference>
<keyword evidence="2" id="KW-0548">Nucleotidyltransferase</keyword>
<dbReference type="InterPro" id="IPR043128">
    <property type="entry name" value="Rev_trsase/Diguanyl_cyclase"/>
</dbReference>
<organism evidence="10 11">
    <name type="scientific">Tanacetum coccineum</name>
    <dbReference type="NCBI Taxonomy" id="301880"/>
    <lineage>
        <taxon>Eukaryota</taxon>
        <taxon>Viridiplantae</taxon>
        <taxon>Streptophyta</taxon>
        <taxon>Embryophyta</taxon>
        <taxon>Tracheophyta</taxon>
        <taxon>Spermatophyta</taxon>
        <taxon>Magnoliopsida</taxon>
        <taxon>eudicotyledons</taxon>
        <taxon>Gunneridae</taxon>
        <taxon>Pentapetalae</taxon>
        <taxon>asterids</taxon>
        <taxon>campanulids</taxon>
        <taxon>Asterales</taxon>
        <taxon>Asteraceae</taxon>
        <taxon>Asteroideae</taxon>
        <taxon>Anthemideae</taxon>
        <taxon>Anthemidinae</taxon>
        <taxon>Tanacetum</taxon>
    </lineage>
</organism>
<dbReference type="Gene3D" id="3.30.70.270">
    <property type="match status" value="1"/>
</dbReference>
<dbReference type="PANTHER" id="PTHR34072">
    <property type="entry name" value="ENZYMATIC POLYPROTEIN-RELATED"/>
    <property type="match status" value="1"/>
</dbReference>
<comment type="caution">
    <text evidence="10">The sequence shown here is derived from an EMBL/GenBank/DDBJ whole genome shotgun (WGS) entry which is preliminary data.</text>
</comment>
<keyword evidence="6 10" id="KW-0695">RNA-directed DNA polymerase</keyword>
<dbReference type="Proteomes" id="UP001151760">
    <property type="component" value="Unassembled WGS sequence"/>
</dbReference>
<feature type="non-terminal residue" evidence="10">
    <location>
        <position position="1"/>
    </location>
</feature>
<dbReference type="Pfam" id="PF17917">
    <property type="entry name" value="RT_RNaseH"/>
    <property type="match status" value="1"/>
</dbReference>
<evidence type="ECO:0000259" key="9">
    <source>
        <dbReference type="Pfam" id="PF17917"/>
    </source>
</evidence>
<protein>
    <submittedName>
        <fullName evidence="10">Reverse transcriptase domain-containing protein</fullName>
    </submittedName>
</protein>
<dbReference type="InterPro" id="IPR041373">
    <property type="entry name" value="RT_RNaseH"/>
</dbReference>
<evidence type="ECO:0000256" key="2">
    <source>
        <dbReference type="ARBA" id="ARBA00022695"/>
    </source>
</evidence>
<evidence type="ECO:0000256" key="6">
    <source>
        <dbReference type="ARBA" id="ARBA00022918"/>
    </source>
</evidence>
<dbReference type="PANTHER" id="PTHR34072:SF52">
    <property type="entry name" value="RIBONUCLEASE H"/>
    <property type="match status" value="1"/>
</dbReference>
<feature type="compositionally biased region" description="Basic and acidic residues" evidence="7">
    <location>
        <begin position="1"/>
        <end position="20"/>
    </location>
</feature>
<keyword evidence="4" id="KW-0255">Endonuclease</keyword>
<keyword evidence="5" id="KW-0378">Hydrolase</keyword>
<dbReference type="CDD" id="cd01647">
    <property type="entry name" value="RT_LTR"/>
    <property type="match status" value="1"/>
</dbReference>
<dbReference type="EMBL" id="BQNB010017151">
    <property type="protein sequence ID" value="GJT59914.1"/>
    <property type="molecule type" value="Genomic_DNA"/>
</dbReference>
<dbReference type="SUPFAM" id="SSF56672">
    <property type="entry name" value="DNA/RNA polymerases"/>
    <property type="match status" value="1"/>
</dbReference>
<accession>A0ABQ5FA75</accession>
<evidence type="ECO:0000256" key="5">
    <source>
        <dbReference type="ARBA" id="ARBA00022801"/>
    </source>
</evidence>
<evidence type="ECO:0000259" key="8">
    <source>
        <dbReference type="Pfam" id="PF00078"/>
    </source>
</evidence>
<dbReference type="Pfam" id="PF00078">
    <property type="entry name" value="RVT_1"/>
    <property type="match status" value="1"/>
</dbReference>
<evidence type="ECO:0000313" key="11">
    <source>
        <dbReference type="Proteomes" id="UP001151760"/>
    </source>
</evidence>
<evidence type="ECO:0000256" key="4">
    <source>
        <dbReference type="ARBA" id="ARBA00022759"/>
    </source>
</evidence>
<dbReference type="CDD" id="cd09274">
    <property type="entry name" value="RNase_HI_RT_Ty3"/>
    <property type="match status" value="1"/>
</dbReference>
<feature type="domain" description="Reverse transcriptase" evidence="8">
    <location>
        <begin position="268"/>
        <end position="361"/>
    </location>
</feature>
<gene>
    <name evidence="10" type="ORF">Tco_1003447</name>
</gene>
<name>A0ABQ5FA75_9ASTR</name>
<evidence type="ECO:0000256" key="7">
    <source>
        <dbReference type="SAM" id="MobiDB-lite"/>
    </source>
</evidence>
<reference evidence="10" key="2">
    <citation type="submission" date="2022-01" db="EMBL/GenBank/DDBJ databases">
        <authorList>
            <person name="Yamashiro T."/>
            <person name="Shiraishi A."/>
            <person name="Satake H."/>
            <person name="Nakayama K."/>
        </authorList>
    </citation>
    <scope>NUCLEOTIDE SEQUENCE</scope>
</reference>
<keyword evidence="3" id="KW-0540">Nuclease</keyword>
<dbReference type="InterPro" id="IPR043502">
    <property type="entry name" value="DNA/RNA_pol_sf"/>
</dbReference>
<dbReference type="GO" id="GO:0003964">
    <property type="term" value="F:RNA-directed DNA polymerase activity"/>
    <property type="evidence" value="ECO:0007669"/>
    <property type="project" value="UniProtKB-KW"/>
</dbReference>
<dbReference type="InterPro" id="IPR000477">
    <property type="entry name" value="RT_dom"/>
</dbReference>
<proteinExistence type="predicted"/>
<evidence type="ECO:0000256" key="1">
    <source>
        <dbReference type="ARBA" id="ARBA00022679"/>
    </source>
</evidence>
<keyword evidence="1" id="KW-0808">Transferase</keyword>
<feature type="region of interest" description="Disordered" evidence="7">
    <location>
        <begin position="1"/>
        <end position="39"/>
    </location>
</feature>
<keyword evidence="11" id="KW-1185">Reference proteome</keyword>
<reference evidence="10" key="1">
    <citation type="journal article" date="2022" name="Int. J. Mol. Sci.">
        <title>Draft Genome of Tanacetum Coccineum: Genomic Comparison of Closely Related Tanacetum-Family Plants.</title>
        <authorList>
            <person name="Yamashiro T."/>
            <person name="Shiraishi A."/>
            <person name="Nakayama K."/>
            <person name="Satake H."/>
        </authorList>
    </citation>
    <scope>NUCLEOTIDE SEQUENCE</scope>
</reference>
<sequence>VWIKQKPQENRQTRTQERKNTQKAGRKLPKVKPQSNLQSTLGQQKSITKLANNLPDRLDIFEGNLVYQFEHEACVIIRAPAGMRHHHLQLMYPEIKQLADKAGGRMMAFVDSKDLLEKGFQHVQKSVGIFINTYVIRFTMLVFTLPERLKADNTITPRIQPLLTTFAVDSPATLTPATNLSPRTVVPPEVLCASNQGNRISASEKKAVSSKPETLRITRVPSYATKILTASKRATGANDSSKSIAIRQRLYKTQFLTLGSSSIVRQEKEWIISNVHRLPGTKQANGEFQVMPFGLTNALAVIMDLMNRVCKLYLDKFVIVFIDDILIYSKNKEEHEEHLKIILELLKKEELYAKFSKCEFWIPKVLPVIIGDLLKDFRSALILALPQGADNFIVYCDATHKGLGAVLIQNEKVVAYASRQLKIHEKNYTTHDLELGEVVFSLKIWRHYLYGTKCMVFTDNKSLQHILDQKELNMRQCRWLELLSDYDCEFLYHPGKPNIVTDALRPQIEAQKPENFKKEDVGGMIRKDIPKEKLEPRTDRTLLKWQELVPSCFVIFDLEPLSLLRLRLFSEDL</sequence>
<evidence type="ECO:0000313" key="10">
    <source>
        <dbReference type="EMBL" id="GJT59914.1"/>
    </source>
</evidence>
<feature type="domain" description="Reverse transcriptase RNase H-like" evidence="9">
    <location>
        <begin position="390"/>
        <end position="486"/>
    </location>
</feature>